<keyword evidence="5" id="KW-0547">Nucleotide-binding</keyword>
<feature type="domain" description="Ribonucleotide reductase large subunit C-terminal" evidence="10">
    <location>
        <begin position="101"/>
        <end position="645"/>
    </location>
</feature>
<evidence type="ECO:0000313" key="12">
    <source>
        <dbReference type="Proteomes" id="UP000593627"/>
    </source>
</evidence>
<evidence type="ECO:0000313" key="11">
    <source>
        <dbReference type="EMBL" id="QOR59313.1"/>
    </source>
</evidence>
<dbReference type="Gene3D" id="3.20.70.20">
    <property type="match status" value="1"/>
</dbReference>
<dbReference type="Pfam" id="PF02867">
    <property type="entry name" value="Ribonuc_red_lgC"/>
    <property type="match status" value="1"/>
</dbReference>
<dbReference type="EMBL" id="MT774388">
    <property type="protein sequence ID" value="QOR59313.1"/>
    <property type="molecule type" value="Genomic_DNA"/>
</dbReference>
<evidence type="ECO:0000256" key="1">
    <source>
        <dbReference type="ARBA" id="ARBA00001922"/>
    </source>
</evidence>
<dbReference type="InterPro" id="IPR000788">
    <property type="entry name" value="RNR_lg_C"/>
</dbReference>
<evidence type="ECO:0000256" key="3">
    <source>
        <dbReference type="ARBA" id="ARBA00012274"/>
    </source>
</evidence>
<dbReference type="InterPro" id="IPR050862">
    <property type="entry name" value="RdRp_reductase_class-2"/>
</dbReference>
<proteinExistence type="inferred from homology"/>
<organism evidence="11 12">
    <name type="scientific">uncultured phage cr112_1</name>
    <dbReference type="NCBI Taxonomy" id="2772072"/>
    <lineage>
        <taxon>Viruses</taxon>
        <taxon>Duplodnaviria</taxon>
        <taxon>Heunggongvirae</taxon>
        <taxon>Uroviricota</taxon>
        <taxon>Caudoviricetes</taxon>
        <taxon>Crassvirales</taxon>
        <taxon>Steigviridae</taxon>
        <taxon>Asinivirinae</taxon>
        <taxon>Kehishuvirus</taxon>
        <taxon>Kehishuvirus splanchnicus</taxon>
    </lineage>
</organism>
<dbReference type="GO" id="GO:0004748">
    <property type="term" value="F:ribonucleoside-diphosphate reductase activity, thioredoxin disulfide as acceptor"/>
    <property type="evidence" value="ECO:0007669"/>
    <property type="project" value="UniProtKB-EC"/>
</dbReference>
<keyword evidence="7" id="KW-1015">Disulfide bond</keyword>
<name>A0A7M1RXY9_9CAUD</name>
<dbReference type="InterPro" id="IPR013344">
    <property type="entry name" value="RNR_NrdJ/NrdZ"/>
</dbReference>
<keyword evidence="6" id="KW-0560">Oxidoreductase</keyword>
<evidence type="ECO:0000259" key="10">
    <source>
        <dbReference type="Pfam" id="PF02867"/>
    </source>
</evidence>
<dbReference type="GeneID" id="65129859"/>
<comment type="similarity">
    <text evidence="2">Belongs to the ribonucleoside diphosphate reductase class-2 family.</text>
</comment>
<evidence type="ECO:0000256" key="4">
    <source>
        <dbReference type="ARBA" id="ARBA00022628"/>
    </source>
</evidence>
<protein>
    <recommendedName>
        <fullName evidence="3">ribonucleoside-diphosphate reductase</fullName>
        <ecNumber evidence="3">1.17.4.1</ecNumber>
    </recommendedName>
</protein>
<evidence type="ECO:0000256" key="5">
    <source>
        <dbReference type="ARBA" id="ARBA00022741"/>
    </source>
</evidence>
<accession>A0A7M1RXY9</accession>
<evidence type="ECO:0000256" key="2">
    <source>
        <dbReference type="ARBA" id="ARBA00007405"/>
    </source>
</evidence>
<sequence>MTELEYFKGDELAASTWRNKYAAEKEQTPDDTHRRLAREFARVESDYHWKASNRMKLSNYGYQRPNLDEEAIYQLFKDFKYIIPGGSVMSGAGTGQLVSLSNCFVIGSPKDSYAEIMKTRSQQAQLMKRRGGVGYDLSELRPRGAKVNNAAKSSTGAASFMDVCSDITNEVAQNGRRGALMLSMSINHPDIEEFITKKQDLTKVTGANISVKVTDEFMQAVMEDKDYWLRYPVDCPNFEMLYSDNFEYNVLYSTDRGHIKKVRARELWNTLMHCAWNTAEPGIMFEGAMHNYSPDGVYPDFKMIGTNPCGEIPMGPFDSCRLIHINLSSYIINPFTDKAHIDEELLYMHSYEAMRLADDLVDLEIEAVDRIIDIVKNDTDDTEFKLWSKIKETAIQGRRAGLGFTGLADAIAMLGLKYDSDEGISQVEQLMKVMFKGQLDSNIDMAIERGTFPAWNSVVEAESNSDWLKFIRNNHLETWLKMAQFGRRNISWSTVAPTGTVSIMAGTSSGIEPIFLPFYQRKRKCMSESDRVDYVDKVGEKYTLFTVVHPNLKRWAIETMNYSESEVNEWSLGVWKEVWKESPYYGSTAPEIDWRQRVKLQGVVQKYITHSISSTVNLAKETTEEEIADIYIEAWKQGLKGITIYRDGCREGVLTQVEKPKTIEGRQAPKRPKELEADYYQIKSKGEQFIVLVGLLNGKPYEIFAFRPLSSVNAPQHKGVITKIGKMHYSFTSEHMKLENLQKANINIEEQAATLYSSMLLRHGVNIKYIVKTAKKVNDNITSFSSAMCRVLSKYIPNEEIKGEICPDCGGTLVREGGCIHCKDCGYSKCL</sequence>
<dbReference type="CDD" id="cd02888">
    <property type="entry name" value="RNR_II_dimer"/>
    <property type="match status" value="1"/>
</dbReference>
<dbReference type="GO" id="GO:0031419">
    <property type="term" value="F:cobalamin binding"/>
    <property type="evidence" value="ECO:0007669"/>
    <property type="project" value="UniProtKB-KW"/>
</dbReference>
<dbReference type="GO" id="GO:0000166">
    <property type="term" value="F:nucleotide binding"/>
    <property type="evidence" value="ECO:0007669"/>
    <property type="project" value="UniProtKB-KW"/>
</dbReference>
<dbReference type="EC" id="1.17.4.1" evidence="3"/>
<comment type="catalytic activity">
    <reaction evidence="9">
        <text>a 2'-deoxyribonucleoside 5'-diphosphate + [thioredoxin]-disulfide + H2O = a ribonucleoside 5'-diphosphate + [thioredoxin]-dithiol</text>
        <dbReference type="Rhea" id="RHEA:23252"/>
        <dbReference type="Rhea" id="RHEA-COMP:10698"/>
        <dbReference type="Rhea" id="RHEA-COMP:10700"/>
        <dbReference type="ChEBI" id="CHEBI:15377"/>
        <dbReference type="ChEBI" id="CHEBI:29950"/>
        <dbReference type="ChEBI" id="CHEBI:50058"/>
        <dbReference type="ChEBI" id="CHEBI:57930"/>
        <dbReference type="ChEBI" id="CHEBI:73316"/>
        <dbReference type="EC" id="1.17.4.1"/>
    </reaction>
</comment>
<reference evidence="11 12" key="1">
    <citation type="submission" date="2020-07" db="EMBL/GenBank/DDBJ databases">
        <title>Taxonomic proposal: Crassvirales, a new order of highly abundant and diverse bacterial viruses.</title>
        <authorList>
            <person name="Shkoporov A.N."/>
            <person name="Stockdale S.R."/>
            <person name="Guerin E."/>
            <person name="Ross R.P."/>
            <person name="Hill C."/>
        </authorList>
    </citation>
    <scope>NUCLEOTIDE SEQUENCE [LARGE SCALE GENOMIC DNA]</scope>
</reference>
<keyword evidence="12" id="KW-1185">Reference proteome</keyword>
<evidence type="ECO:0000256" key="6">
    <source>
        <dbReference type="ARBA" id="ARBA00023002"/>
    </source>
</evidence>
<evidence type="ECO:0000256" key="8">
    <source>
        <dbReference type="ARBA" id="ARBA00023285"/>
    </source>
</evidence>
<dbReference type="SUPFAM" id="SSF51998">
    <property type="entry name" value="PFL-like glycyl radical enzymes"/>
    <property type="match status" value="1"/>
</dbReference>
<evidence type="ECO:0000256" key="7">
    <source>
        <dbReference type="ARBA" id="ARBA00023157"/>
    </source>
</evidence>
<dbReference type="RefSeq" id="YP_010111471.1">
    <property type="nucleotide sequence ID" value="NC_055881.1"/>
</dbReference>
<dbReference type="PRINTS" id="PR01183">
    <property type="entry name" value="RIBORDTASEM1"/>
</dbReference>
<dbReference type="Proteomes" id="UP000593627">
    <property type="component" value="Segment"/>
</dbReference>
<comment type="cofactor">
    <cofactor evidence="1">
        <name>adenosylcob(III)alamin</name>
        <dbReference type="ChEBI" id="CHEBI:18408"/>
    </cofactor>
</comment>
<dbReference type="PANTHER" id="PTHR43371">
    <property type="entry name" value="VITAMIN B12-DEPENDENT RIBONUCLEOTIDE REDUCTASE"/>
    <property type="match status" value="1"/>
</dbReference>
<dbReference type="NCBIfam" id="TIGR02504">
    <property type="entry name" value="NrdJ_Z"/>
    <property type="match status" value="1"/>
</dbReference>
<keyword evidence="8" id="KW-0170">Cobalt</keyword>
<evidence type="ECO:0000256" key="9">
    <source>
        <dbReference type="ARBA" id="ARBA00047754"/>
    </source>
</evidence>
<dbReference type="PANTHER" id="PTHR43371:SF1">
    <property type="entry name" value="RIBONUCLEOSIDE-DIPHOSPHATE REDUCTASE"/>
    <property type="match status" value="1"/>
</dbReference>
<keyword evidence="4" id="KW-0846">Cobalamin</keyword>
<dbReference type="KEGG" id="vg:65129859"/>